<evidence type="ECO:0008006" key="3">
    <source>
        <dbReference type="Google" id="ProtNLM"/>
    </source>
</evidence>
<dbReference type="AlphaFoldDB" id="A0AAV2CU81"/>
<gene>
    <name evidence="1" type="ORF">LTRI10_LOCUS7408</name>
</gene>
<dbReference type="EMBL" id="OZ034814">
    <property type="protein sequence ID" value="CAL1359943.1"/>
    <property type="molecule type" value="Genomic_DNA"/>
</dbReference>
<reference evidence="1 2" key="1">
    <citation type="submission" date="2024-04" db="EMBL/GenBank/DDBJ databases">
        <authorList>
            <person name="Fracassetti M."/>
        </authorList>
    </citation>
    <scope>NUCLEOTIDE SEQUENCE [LARGE SCALE GENOMIC DNA]</scope>
</reference>
<protein>
    <recommendedName>
        <fullName evidence="3">Aminotransferase-like plant mobile domain-containing protein</fullName>
    </recommendedName>
</protein>
<accession>A0AAV2CU81</accession>
<dbReference type="Proteomes" id="UP001497516">
    <property type="component" value="Chromosome 10"/>
</dbReference>
<name>A0AAV2CU81_9ROSI</name>
<evidence type="ECO:0000313" key="1">
    <source>
        <dbReference type="EMBL" id="CAL1359943.1"/>
    </source>
</evidence>
<evidence type="ECO:0000313" key="2">
    <source>
        <dbReference type="Proteomes" id="UP001497516"/>
    </source>
</evidence>
<keyword evidence="2" id="KW-1185">Reference proteome</keyword>
<proteinExistence type="predicted"/>
<sequence>MHTTSAIFTGECVNLDEIVFCHLYRGLYTIVNRIKETTDESGILSAGPLWLLQLWLHAYFPATRGPLPALQTTIQDTTMLTYGHCLAKAASRKGNFTNYFTFFYEFREIPSFTPFVEQIFGPASFKLISDEPPPRGDPAVAAYHEFIEERKRYRTARDLLFAPTGSEVLSIETYNLNLQLDNLASFKRGLCYLPRP</sequence>
<organism evidence="1 2">
    <name type="scientific">Linum trigynum</name>
    <dbReference type="NCBI Taxonomy" id="586398"/>
    <lineage>
        <taxon>Eukaryota</taxon>
        <taxon>Viridiplantae</taxon>
        <taxon>Streptophyta</taxon>
        <taxon>Embryophyta</taxon>
        <taxon>Tracheophyta</taxon>
        <taxon>Spermatophyta</taxon>
        <taxon>Magnoliopsida</taxon>
        <taxon>eudicotyledons</taxon>
        <taxon>Gunneridae</taxon>
        <taxon>Pentapetalae</taxon>
        <taxon>rosids</taxon>
        <taxon>fabids</taxon>
        <taxon>Malpighiales</taxon>
        <taxon>Linaceae</taxon>
        <taxon>Linum</taxon>
    </lineage>
</organism>